<sequence>MVTAPENKTDLTVIAHRGFAGIAPENTLAAARLASDLGADAIELDVVATVDGTPVVFHDRRLDDRGTSRGITDATGVVADRSTSTVTGAHVLGTDQTIPTLAAFVEAVPNDVILNVELKRPSTTAETPASSAEPDGGLGQERWQPFVNRVMERIDRRRNDVLYSSFSQTALKAVRSRSADARVAPIARDVDTATTMAAALDTRIIHPALDGLRSVQGDSPLRGYTVNAWTARTWQDADDAVQFGVDGLITDYPSVPSAVFESDRSG</sequence>
<dbReference type="PROSITE" id="PS51704">
    <property type="entry name" value="GP_PDE"/>
    <property type="match status" value="1"/>
</dbReference>
<dbReference type="AlphaFoldDB" id="A0A1H3E1J3"/>
<dbReference type="OrthoDB" id="19020at2157"/>
<dbReference type="Gene3D" id="3.20.20.190">
    <property type="entry name" value="Phosphatidylinositol (PI) phosphodiesterase"/>
    <property type="match status" value="1"/>
</dbReference>
<dbReference type="InterPro" id="IPR017946">
    <property type="entry name" value="PLC-like_Pdiesterase_TIM-brl"/>
</dbReference>
<dbReference type="Proteomes" id="UP000199079">
    <property type="component" value="Unassembled WGS sequence"/>
</dbReference>
<evidence type="ECO:0000256" key="1">
    <source>
        <dbReference type="SAM" id="MobiDB-lite"/>
    </source>
</evidence>
<dbReference type="CDD" id="cd08556">
    <property type="entry name" value="GDPD"/>
    <property type="match status" value="1"/>
</dbReference>
<proteinExistence type="predicted"/>
<dbReference type="SUPFAM" id="SSF51695">
    <property type="entry name" value="PLC-like phosphodiesterases"/>
    <property type="match status" value="1"/>
</dbReference>
<dbReference type="GO" id="GO:0006629">
    <property type="term" value="P:lipid metabolic process"/>
    <property type="evidence" value="ECO:0007669"/>
    <property type="project" value="InterPro"/>
</dbReference>
<accession>A0A1H3E1J3</accession>
<feature type="region of interest" description="Disordered" evidence="1">
    <location>
        <begin position="119"/>
        <end position="141"/>
    </location>
</feature>
<protein>
    <submittedName>
        <fullName evidence="3">Glycerophosphoryl diester phosphodiesterase</fullName>
    </submittedName>
</protein>
<evidence type="ECO:0000259" key="2">
    <source>
        <dbReference type="PROSITE" id="PS51704"/>
    </source>
</evidence>
<evidence type="ECO:0000313" key="3">
    <source>
        <dbReference type="EMBL" id="SDX72507.1"/>
    </source>
</evidence>
<evidence type="ECO:0000313" key="4">
    <source>
        <dbReference type="Proteomes" id="UP000199079"/>
    </source>
</evidence>
<feature type="compositionally biased region" description="Polar residues" evidence="1">
    <location>
        <begin position="121"/>
        <end position="130"/>
    </location>
</feature>
<organism evidence="3 4">
    <name type="scientific">Halopenitus persicus</name>
    <dbReference type="NCBI Taxonomy" id="1048396"/>
    <lineage>
        <taxon>Archaea</taxon>
        <taxon>Methanobacteriati</taxon>
        <taxon>Methanobacteriota</taxon>
        <taxon>Stenosarchaea group</taxon>
        <taxon>Halobacteria</taxon>
        <taxon>Halobacteriales</taxon>
        <taxon>Haloferacaceae</taxon>
        <taxon>Halopenitus</taxon>
    </lineage>
</organism>
<name>A0A1H3E1J3_9EURY</name>
<dbReference type="RefSeq" id="WP_092730343.1">
    <property type="nucleotide sequence ID" value="NZ_FNPC01000001.1"/>
</dbReference>
<dbReference type="PANTHER" id="PTHR46211">
    <property type="entry name" value="GLYCEROPHOSPHORYL DIESTER PHOSPHODIESTERASE"/>
    <property type="match status" value="1"/>
</dbReference>
<dbReference type="PANTHER" id="PTHR46211:SF14">
    <property type="entry name" value="GLYCEROPHOSPHODIESTER PHOSPHODIESTERASE"/>
    <property type="match status" value="1"/>
</dbReference>
<dbReference type="EMBL" id="FNPC01000001">
    <property type="protein sequence ID" value="SDX72507.1"/>
    <property type="molecule type" value="Genomic_DNA"/>
</dbReference>
<gene>
    <name evidence="3" type="ORF">SAMN05216564_101244</name>
</gene>
<reference evidence="4" key="1">
    <citation type="submission" date="2016-10" db="EMBL/GenBank/DDBJ databases">
        <authorList>
            <person name="Varghese N."/>
            <person name="Submissions S."/>
        </authorList>
    </citation>
    <scope>NUCLEOTIDE SEQUENCE [LARGE SCALE GENOMIC DNA]</scope>
    <source>
        <strain evidence="4">DC30,IBRC 10041,KCTC 4046</strain>
    </source>
</reference>
<dbReference type="InterPro" id="IPR030395">
    <property type="entry name" value="GP_PDE_dom"/>
</dbReference>
<dbReference type="Pfam" id="PF03009">
    <property type="entry name" value="GDPD"/>
    <property type="match status" value="1"/>
</dbReference>
<keyword evidence="4" id="KW-1185">Reference proteome</keyword>
<dbReference type="GO" id="GO:0008081">
    <property type="term" value="F:phosphoric diester hydrolase activity"/>
    <property type="evidence" value="ECO:0007669"/>
    <property type="project" value="InterPro"/>
</dbReference>
<feature type="domain" description="GP-PDE" evidence="2">
    <location>
        <begin position="11"/>
        <end position="260"/>
    </location>
</feature>